<dbReference type="PANTHER" id="PTHR48100">
    <property type="entry name" value="BROAD-SPECIFICITY PHOSPHATASE YOR283W-RELATED"/>
    <property type="match status" value="1"/>
</dbReference>
<dbReference type="InterPro" id="IPR029033">
    <property type="entry name" value="His_PPase_superfam"/>
</dbReference>
<dbReference type="InterPro" id="IPR050275">
    <property type="entry name" value="PGM_Phosphatase"/>
</dbReference>
<reference evidence="2" key="1">
    <citation type="journal article" date="2017" name="Mycologia">
        <title>Fusarium algeriense, sp. nov., a novel toxigenic crown rot pathogen of durum wheat from Algeria is nested in the Fusarium burgessii species complex.</title>
        <authorList>
            <person name="Laraba I."/>
            <person name="Keddad A."/>
            <person name="Boureghda H."/>
            <person name="Abdallah N."/>
            <person name="Vaughan M.M."/>
            <person name="Proctor R.H."/>
            <person name="Busman M."/>
            <person name="O'Donnell K."/>
        </authorList>
    </citation>
    <scope>NUCLEOTIDE SEQUENCE</scope>
    <source>
        <strain evidence="2">NRRL 25174</strain>
    </source>
</reference>
<sequence>MTCRLLVFVFILGAKPVATLANDHQLPQQLFLDVPFSEILENASTMYLADAWSSEYVDAIRDRRFGDAILGRYQMEGGLKVGVFEFLNMTIMDTIKEDAMGYKMNAPVQYNVALSFYANPNPDDGHPDVLYAVTNVTSEDIAKVQRLEEKSEHNVSKDFSQRDPALTSLGLSQASALADAFPHPGSIDIIFTSPLTRTLQTTLAGFSHIISKQYLKNNGNGKGARLIIDQDLQERSDLPCDTGSKRSALELAFPLLDFSVLAEDWYTKDGPYAANDSAVAARAKKFRERLRDTVRDIHGSEDLANIPKNIVVVTHGVFMKHLCGDMTIDLPKAGWKAFATADGVNGEAVLNPIE</sequence>
<evidence type="ECO:0000313" key="3">
    <source>
        <dbReference type="Proteomes" id="UP000730481"/>
    </source>
</evidence>
<comment type="caution">
    <text evidence="2">The sequence shown here is derived from an EMBL/GenBank/DDBJ whole genome shotgun (WGS) entry which is preliminary data.</text>
</comment>
<name>A0A9P5AAN0_9HYPO</name>
<dbReference type="AlphaFoldDB" id="A0A9P5AAN0"/>
<dbReference type="PANTHER" id="PTHR48100:SF54">
    <property type="entry name" value="PHOSPHATASE SPAC5H10.03-RELATED"/>
    <property type="match status" value="1"/>
</dbReference>
<feature type="chain" id="PRO_5040294334" evidence="1">
    <location>
        <begin position="22"/>
        <end position="354"/>
    </location>
</feature>
<dbReference type="GO" id="GO:0005737">
    <property type="term" value="C:cytoplasm"/>
    <property type="evidence" value="ECO:0007669"/>
    <property type="project" value="TreeGrafter"/>
</dbReference>
<organism evidence="2 3">
    <name type="scientific">Fusarium beomiforme</name>
    <dbReference type="NCBI Taxonomy" id="44412"/>
    <lineage>
        <taxon>Eukaryota</taxon>
        <taxon>Fungi</taxon>
        <taxon>Dikarya</taxon>
        <taxon>Ascomycota</taxon>
        <taxon>Pezizomycotina</taxon>
        <taxon>Sordariomycetes</taxon>
        <taxon>Hypocreomycetidae</taxon>
        <taxon>Hypocreales</taxon>
        <taxon>Nectriaceae</taxon>
        <taxon>Fusarium</taxon>
        <taxon>Fusarium burgessii species complex</taxon>
    </lineage>
</organism>
<dbReference type="SUPFAM" id="SSF53254">
    <property type="entry name" value="Phosphoglycerate mutase-like"/>
    <property type="match status" value="1"/>
</dbReference>
<gene>
    <name evidence="2" type="ORF">FBEOM_10764</name>
</gene>
<evidence type="ECO:0000256" key="1">
    <source>
        <dbReference type="SAM" id="SignalP"/>
    </source>
</evidence>
<reference evidence="2" key="2">
    <citation type="submission" date="2020-02" db="EMBL/GenBank/DDBJ databases">
        <title>Identification and distribution of gene clusters putatively required for synthesis of sphingolipid metabolism inhibitors in phylogenetically diverse species of the filamentous fungus Fusarium.</title>
        <authorList>
            <person name="Kim H.-S."/>
            <person name="Busman M."/>
            <person name="Brown D.W."/>
            <person name="Divon H."/>
            <person name="Uhlig S."/>
            <person name="Proctor R.H."/>
        </authorList>
    </citation>
    <scope>NUCLEOTIDE SEQUENCE</scope>
    <source>
        <strain evidence="2">NRRL 25174</strain>
    </source>
</reference>
<feature type="signal peptide" evidence="1">
    <location>
        <begin position="1"/>
        <end position="21"/>
    </location>
</feature>
<dbReference type="Pfam" id="PF00300">
    <property type="entry name" value="His_Phos_1"/>
    <property type="match status" value="1"/>
</dbReference>
<dbReference type="Proteomes" id="UP000730481">
    <property type="component" value="Unassembled WGS sequence"/>
</dbReference>
<dbReference type="GO" id="GO:0016791">
    <property type="term" value="F:phosphatase activity"/>
    <property type="evidence" value="ECO:0007669"/>
    <property type="project" value="TreeGrafter"/>
</dbReference>
<keyword evidence="1" id="KW-0732">Signal</keyword>
<dbReference type="Gene3D" id="3.40.50.1240">
    <property type="entry name" value="Phosphoglycerate mutase-like"/>
    <property type="match status" value="1"/>
</dbReference>
<dbReference type="EMBL" id="PVQB02000566">
    <property type="protein sequence ID" value="KAF4335355.1"/>
    <property type="molecule type" value="Genomic_DNA"/>
</dbReference>
<evidence type="ECO:0000313" key="2">
    <source>
        <dbReference type="EMBL" id="KAF4335355.1"/>
    </source>
</evidence>
<dbReference type="SMART" id="SM00855">
    <property type="entry name" value="PGAM"/>
    <property type="match status" value="1"/>
</dbReference>
<protein>
    <submittedName>
        <fullName evidence="2">Phosphoglycerate mutase family</fullName>
    </submittedName>
</protein>
<dbReference type="CDD" id="cd07067">
    <property type="entry name" value="HP_PGM_like"/>
    <property type="match status" value="1"/>
</dbReference>
<dbReference type="OrthoDB" id="496981at2759"/>
<keyword evidence="3" id="KW-1185">Reference proteome</keyword>
<accession>A0A9P5AAN0</accession>
<proteinExistence type="predicted"/>
<dbReference type="InterPro" id="IPR013078">
    <property type="entry name" value="His_Pase_superF_clade-1"/>
</dbReference>